<name>A0A934MF79_9RHOB</name>
<dbReference type="PANTHER" id="PTHR30543">
    <property type="entry name" value="CHROMATE REDUCTASE"/>
    <property type="match status" value="1"/>
</dbReference>
<protein>
    <submittedName>
        <fullName evidence="2">NAD(P)H-dependent oxidoreductase</fullName>
    </submittedName>
</protein>
<dbReference type="InterPro" id="IPR050712">
    <property type="entry name" value="NAD(P)H-dep_reductase"/>
</dbReference>
<evidence type="ECO:0000313" key="3">
    <source>
        <dbReference type="Proteomes" id="UP000642488"/>
    </source>
</evidence>
<dbReference type="InterPro" id="IPR005025">
    <property type="entry name" value="FMN_Rdtase-like_dom"/>
</dbReference>
<evidence type="ECO:0000313" key="2">
    <source>
        <dbReference type="EMBL" id="MBJ3764221.1"/>
    </source>
</evidence>
<comment type="caution">
    <text evidence="2">The sequence shown here is derived from an EMBL/GenBank/DDBJ whole genome shotgun (WGS) entry which is preliminary data.</text>
</comment>
<feature type="domain" description="NADPH-dependent FMN reductase-like" evidence="1">
    <location>
        <begin position="2"/>
        <end position="127"/>
    </location>
</feature>
<dbReference type="Gene3D" id="3.40.50.360">
    <property type="match status" value="1"/>
</dbReference>
<dbReference type="GO" id="GO:0016491">
    <property type="term" value="F:oxidoreductase activity"/>
    <property type="evidence" value="ECO:0007669"/>
    <property type="project" value="InterPro"/>
</dbReference>
<gene>
    <name evidence="2" type="ORF">ILP92_15845</name>
</gene>
<dbReference type="GO" id="GO:0005829">
    <property type="term" value="C:cytosol"/>
    <property type="evidence" value="ECO:0007669"/>
    <property type="project" value="TreeGrafter"/>
</dbReference>
<dbReference type="Proteomes" id="UP000642488">
    <property type="component" value="Unassembled WGS sequence"/>
</dbReference>
<dbReference type="RefSeq" id="WP_198917393.1">
    <property type="nucleotide sequence ID" value="NZ_JAEKPD010000018.1"/>
</dbReference>
<reference evidence="2" key="1">
    <citation type="submission" date="2020-12" db="EMBL/GenBank/DDBJ databases">
        <title>Bacterial taxonomy.</title>
        <authorList>
            <person name="Pan X."/>
        </authorList>
    </citation>
    <scope>NUCLEOTIDE SEQUENCE</scope>
    <source>
        <strain evidence="2">KCTC 52957</strain>
    </source>
</reference>
<dbReference type="AlphaFoldDB" id="A0A934MF79"/>
<dbReference type="Pfam" id="PF03358">
    <property type="entry name" value="FMN_red"/>
    <property type="match status" value="1"/>
</dbReference>
<dbReference type="PANTHER" id="PTHR30543:SF21">
    <property type="entry name" value="NAD(P)H-DEPENDENT FMN REDUCTASE LOT6"/>
    <property type="match status" value="1"/>
</dbReference>
<sequence>MLLTISGALREASTNRKLLAEAARLYGGPVTEADLRFPLYDGDLETNDGIPDAVHTLAQQIDDAEAVVISGPEYNGSISGILKNALDWISRVDGNPWADKPVALMAAAAGRSGGARGAYATRLAMVPFRPRISGGPEVLLAASRQAFDDHGTLKDDATRALLGKAMDALRREAHAG</sequence>
<keyword evidence="3" id="KW-1185">Reference proteome</keyword>
<organism evidence="2 3">
    <name type="scientific">Palleronia pontilimi</name>
    <dbReference type="NCBI Taxonomy" id="1964209"/>
    <lineage>
        <taxon>Bacteria</taxon>
        <taxon>Pseudomonadati</taxon>
        <taxon>Pseudomonadota</taxon>
        <taxon>Alphaproteobacteria</taxon>
        <taxon>Rhodobacterales</taxon>
        <taxon>Roseobacteraceae</taxon>
        <taxon>Palleronia</taxon>
    </lineage>
</organism>
<dbReference type="SUPFAM" id="SSF52218">
    <property type="entry name" value="Flavoproteins"/>
    <property type="match status" value="1"/>
</dbReference>
<evidence type="ECO:0000259" key="1">
    <source>
        <dbReference type="Pfam" id="PF03358"/>
    </source>
</evidence>
<dbReference type="EMBL" id="JAEKPD010000018">
    <property type="protein sequence ID" value="MBJ3764221.1"/>
    <property type="molecule type" value="Genomic_DNA"/>
</dbReference>
<dbReference type="GO" id="GO:0010181">
    <property type="term" value="F:FMN binding"/>
    <property type="evidence" value="ECO:0007669"/>
    <property type="project" value="TreeGrafter"/>
</dbReference>
<dbReference type="InterPro" id="IPR029039">
    <property type="entry name" value="Flavoprotein-like_sf"/>
</dbReference>
<proteinExistence type="predicted"/>
<accession>A0A934MF79</accession>